<dbReference type="PROSITE" id="PS00503">
    <property type="entry name" value="PECTINESTERASE_2"/>
    <property type="match status" value="1"/>
</dbReference>
<comment type="function">
    <text evidence="10">Acts in the modification of cell walls via demethylesterification of cell wall pectin.</text>
</comment>
<gene>
    <name evidence="14" type="ORF">C2S53_004024</name>
</gene>
<dbReference type="InterPro" id="IPR012334">
    <property type="entry name" value="Pectin_lyas_fold"/>
</dbReference>
<dbReference type="GO" id="GO:0016829">
    <property type="term" value="F:lyase activity"/>
    <property type="evidence" value="ECO:0007669"/>
    <property type="project" value="UniProtKB-KW"/>
</dbReference>
<keyword evidence="15" id="KW-1185">Reference proteome</keyword>
<evidence type="ECO:0000313" key="14">
    <source>
        <dbReference type="EMBL" id="KAH6834569.1"/>
    </source>
</evidence>
<keyword evidence="6 12" id="KW-0378">Hydrolase</keyword>
<evidence type="ECO:0000256" key="3">
    <source>
        <dbReference type="ARBA" id="ARBA00008891"/>
    </source>
</evidence>
<dbReference type="Proteomes" id="UP001190926">
    <property type="component" value="Unassembled WGS sequence"/>
</dbReference>
<comment type="similarity">
    <text evidence="3">Belongs to the pectinesterase family.</text>
</comment>
<sequence>MLAYKWCICAFVALLSTFSPIIMITAAGARSLIQDDNKIVSQTIVVDPSGRGDFRTIQAAIDSIPSQNQRWICVDIKEGRYKEKVTIARDKPYIYLQGKGIDNTVIQWNDHGSIDTSATFTSQADYTIATGIKFVNSFNSPPNGNRNPLERAVAALIAGDKSAFYQCGFFGIQDTLWDVKGRHYFKSCTIEGAVDFIFGAGQSLYESCMISVAAGILKGTPGYITAQGRENPHDTSGFVFKDCKIAGNGKAYLGRAWREYARVVFYNTLMSDIVVPQGWYAWNGAGKEDQLTMSEYNCRGLGSESSERVEWEKKLSEGEMKQLTSISFIDEEGWMNQASRILGRSKLP</sequence>
<dbReference type="InterPro" id="IPR000070">
    <property type="entry name" value="Pectinesterase_cat"/>
</dbReference>
<evidence type="ECO:0000256" key="1">
    <source>
        <dbReference type="ARBA" id="ARBA00004613"/>
    </source>
</evidence>
<name>A0AAD4JIN9_PERFH</name>
<evidence type="ECO:0000256" key="12">
    <source>
        <dbReference type="RuleBase" id="RU000589"/>
    </source>
</evidence>
<dbReference type="InterPro" id="IPR033131">
    <property type="entry name" value="Pectinesterase_Asp_AS"/>
</dbReference>
<dbReference type="GO" id="GO:0005576">
    <property type="term" value="C:extracellular region"/>
    <property type="evidence" value="ECO:0007669"/>
    <property type="project" value="UniProtKB-SubCell"/>
</dbReference>
<dbReference type="AlphaFoldDB" id="A0AAD4JIN9"/>
<evidence type="ECO:0000256" key="8">
    <source>
        <dbReference type="ARBA" id="ARBA00023180"/>
    </source>
</evidence>
<dbReference type="GO" id="GO:0045490">
    <property type="term" value="P:pectin catabolic process"/>
    <property type="evidence" value="ECO:0007669"/>
    <property type="project" value="UniProtKB-UniRule"/>
</dbReference>
<dbReference type="PANTHER" id="PTHR31321:SF76">
    <property type="entry name" value="PECTINESTERASE 10-RELATED"/>
    <property type="match status" value="1"/>
</dbReference>
<keyword evidence="7 12" id="KW-0063">Aspartyl esterase</keyword>
<comment type="pathway">
    <text evidence="2 12">Glycan metabolism; pectin degradation; 2-dehydro-3-deoxy-D-gluconate from pectin: step 1/5.</text>
</comment>
<comment type="subcellular location">
    <subcellularLocation>
        <location evidence="1">Secreted</location>
    </subcellularLocation>
</comment>
<dbReference type="Pfam" id="PF01095">
    <property type="entry name" value="Pectinesterase"/>
    <property type="match status" value="1"/>
</dbReference>
<evidence type="ECO:0000256" key="7">
    <source>
        <dbReference type="ARBA" id="ARBA00023085"/>
    </source>
</evidence>
<dbReference type="EMBL" id="SDAM02000045">
    <property type="protein sequence ID" value="KAH6834569.1"/>
    <property type="molecule type" value="Genomic_DNA"/>
</dbReference>
<dbReference type="EC" id="3.1.1.11" evidence="4 12"/>
<evidence type="ECO:0000256" key="5">
    <source>
        <dbReference type="ARBA" id="ARBA00022525"/>
    </source>
</evidence>
<dbReference type="PANTHER" id="PTHR31321">
    <property type="entry name" value="ACYL-COA THIOESTER HYDROLASE YBHC-RELATED"/>
    <property type="match status" value="1"/>
</dbReference>
<comment type="caution">
    <text evidence="14">The sequence shown here is derived from an EMBL/GenBank/DDBJ whole genome shotgun (WGS) entry which is preliminary data.</text>
</comment>
<evidence type="ECO:0000256" key="10">
    <source>
        <dbReference type="ARBA" id="ARBA00057335"/>
    </source>
</evidence>
<organism evidence="14 15">
    <name type="scientific">Perilla frutescens var. hirtella</name>
    <name type="common">Perilla citriodora</name>
    <name type="synonym">Perilla setoyensis</name>
    <dbReference type="NCBI Taxonomy" id="608512"/>
    <lineage>
        <taxon>Eukaryota</taxon>
        <taxon>Viridiplantae</taxon>
        <taxon>Streptophyta</taxon>
        <taxon>Embryophyta</taxon>
        <taxon>Tracheophyta</taxon>
        <taxon>Spermatophyta</taxon>
        <taxon>Magnoliopsida</taxon>
        <taxon>eudicotyledons</taxon>
        <taxon>Gunneridae</taxon>
        <taxon>Pentapetalae</taxon>
        <taxon>asterids</taxon>
        <taxon>lamiids</taxon>
        <taxon>Lamiales</taxon>
        <taxon>Lamiaceae</taxon>
        <taxon>Nepetoideae</taxon>
        <taxon>Elsholtzieae</taxon>
        <taxon>Perilla</taxon>
    </lineage>
</organism>
<evidence type="ECO:0000256" key="2">
    <source>
        <dbReference type="ARBA" id="ARBA00005184"/>
    </source>
</evidence>
<dbReference type="GO" id="GO:0030599">
    <property type="term" value="F:pectinesterase activity"/>
    <property type="evidence" value="ECO:0007669"/>
    <property type="project" value="UniProtKB-UniRule"/>
</dbReference>
<evidence type="ECO:0000256" key="6">
    <source>
        <dbReference type="ARBA" id="ARBA00022801"/>
    </source>
</evidence>
<evidence type="ECO:0000256" key="9">
    <source>
        <dbReference type="ARBA" id="ARBA00047928"/>
    </source>
</evidence>
<evidence type="ECO:0000259" key="13">
    <source>
        <dbReference type="Pfam" id="PF01095"/>
    </source>
</evidence>
<reference evidence="14 15" key="1">
    <citation type="journal article" date="2021" name="Nat. Commun.">
        <title>Incipient diploidization of the medicinal plant Perilla within 10,000 years.</title>
        <authorList>
            <person name="Zhang Y."/>
            <person name="Shen Q."/>
            <person name="Leng L."/>
            <person name="Zhang D."/>
            <person name="Chen S."/>
            <person name="Shi Y."/>
            <person name="Ning Z."/>
            <person name="Chen S."/>
        </authorList>
    </citation>
    <scope>NUCLEOTIDE SEQUENCE [LARGE SCALE GENOMIC DNA]</scope>
    <source>
        <strain evidence="15">cv. PC099</strain>
    </source>
</reference>
<evidence type="ECO:0000256" key="4">
    <source>
        <dbReference type="ARBA" id="ARBA00013229"/>
    </source>
</evidence>
<proteinExistence type="inferred from homology"/>
<dbReference type="Gene3D" id="2.160.20.10">
    <property type="entry name" value="Single-stranded right-handed beta-helix, Pectin lyase-like"/>
    <property type="match status" value="1"/>
</dbReference>
<dbReference type="GO" id="GO:0042545">
    <property type="term" value="P:cell wall modification"/>
    <property type="evidence" value="ECO:0007669"/>
    <property type="project" value="UniProtKB-UniRule"/>
</dbReference>
<comment type="catalytic activity">
    <reaction evidence="9 12">
        <text>[(1-&gt;4)-alpha-D-galacturonosyl methyl ester](n) + n H2O = [(1-&gt;4)-alpha-D-galacturonosyl](n) + n methanol + n H(+)</text>
        <dbReference type="Rhea" id="RHEA:22380"/>
        <dbReference type="Rhea" id="RHEA-COMP:14570"/>
        <dbReference type="Rhea" id="RHEA-COMP:14573"/>
        <dbReference type="ChEBI" id="CHEBI:15377"/>
        <dbReference type="ChEBI" id="CHEBI:15378"/>
        <dbReference type="ChEBI" id="CHEBI:17790"/>
        <dbReference type="ChEBI" id="CHEBI:140522"/>
        <dbReference type="ChEBI" id="CHEBI:140523"/>
        <dbReference type="EC" id="3.1.1.11"/>
    </reaction>
</comment>
<evidence type="ECO:0000256" key="11">
    <source>
        <dbReference type="PROSITE-ProRule" id="PRU10040"/>
    </source>
</evidence>
<protein>
    <recommendedName>
        <fullName evidence="4 12">Pectinesterase</fullName>
        <ecNumber evidence="4 12">3.1.1.11</ecNumber>
    </recommendedName>
</protein>
<keyword evidence="5" id="KW-0964">Secreted</keyword>
<accession>A0AAD4JIN9</accession>
<keyword evidence="8" id="KW-0325">Glycoprotein</keyword>
<feature type="active site" evidence="11">
    <location>
        <position position="195"/>
    </location>
</feature>
<dbReference type="InterPro" id="IPR011050">
    <property type="entry name" value="Pectin_lyase_fold/virulence"/>
</dbReference>
<evidence type="ECO:0000313" key="15">
    <source>
        <dbReference type="Proteomes" id="UP001190926"/>
    </source>
</evidence>
<feature type="domain" description="Pectinesterase catalytic" evidence="13">
    <location>
        <begin position="44"/>
        <end position="331"/>
    </location>
</feature>
<dbReference type="SUPFAM" id="SSF51126">
    <property type="entry name" value="Pectin lyase-like"/>
    <property type="match status" value="1"/>
</dbReference>
<dbReference type="FunFam" id="2.160.20.10:FF:000013">
    <property type="entry name" value="Pectinesterase"/>
    <property type="match status" value="1"/>
</dbReference>